<accession>A0A8J2UKB1</accession>
<protein>
    <submittedName>
        <fullName evidence="1">Uncharacterized protein</fullName>
    </submittedName>
</protein>
<evidence type="ECO:0000313" key="1">
    <source>
        <dbReference type="EMBL" id="GGC06578.1"/>
    </source>
</evidence>
<proteinExistence type="predicted"/>
<reference evidence="1" key="1">
    <citation type="journal article" date="2014" name="Int. J. Syst. Evol. Microbiol.">
        <title>Complete genome sequence of Corynebacterium casei LMG S-19264T (=DSM 44701T), isolated from a smear-ripened cheese.</title>
        <authorList>
            <consortium name="US DOE Joint Genome Institute (JGI-PGF)"/>
            <person name="Walter F."/>
            <person name="Albersmeier A."/>
            <person name="Kalinowski J."/>
            <person name="Ruckert C."/>
        </authorList>
    </citation>
    <scope>NUCLEOTIDE SEQUENCE</scope>
    <source>
        <strain evidence="1">CCM 7086</strain>
    </source>
</reference>
<sequence>MNLRRHPLLASLTRPWLVAWLVAAMLCAQWSGLHHRIEHSGLPHAAVAATWQAVADLDHQPADHEDAHHSCVLVDGLTLADGGALLPPQLPLLPGARVLALWTAHASWVAPPICHFSPRAPPSN</sequence>
<evidence type="ECO:0000313" key="2">
    <source>
        <dbReference type="Proteomes" id="UP000620266"/>
    </source>
</evidence>
<organism evidence="1 2">
    <name type="scientific">Oxalicibacterium flavum</name>
    <dbReference type="NCBI Taxonomy" id="179467"/>
    <lineage>
        <taxon>Bacteria</taxon>
        <taxon>Pseudomonadati</taxon>
        <taxon>Pseudomonadota</taxon>
        <taxon>Betaproteobacteria</taxon>
        <taxon>Burkholderiales</taxon>
        <taxon>Oxalobacteraceae</taxon>
        <taxon>Oxalicibacterium</taxon>
    </lineage>
</organism>
<dbReference type="RefSeq" id="WP_188395585.1">
    <property type="nucleotide sequence ID" value="NZ_BMCG01000003.1"/>
</dbReference>
<dbReference type="Proteomes" id="UP000620266">
    <property type="component" value="Unassembled WGS sequence"/>
</dbReference>
<keyword evidence="2" id="KW-1185">Reference proteome</keyword>
<name>A0A8J2UKB1_9BURK</name>
<gene>
    <name evidence="1" type="ORF">GCM10007205_14720</name>
</gene>
<reference evidence="1" key="2">
    <citation type="submission" date="2020-09" db="EMBL/GenBank/DDBJ databases">
        <authorList>
            <person name="Sun Q."/>
            <person name="Sedlacek I."/>
        </authorList>
    </citation>
    <scope>NUCLEOTIDE SEQUENCE</scope>
    <source>
        <strain evidence="1">CCM 7086</strain>
    </source>
</reference>
<comment type="caution">
    <text evidence="1">The sequence shown here is derived from an EMBL/GenBank/DDBJ whole genome shotgun (WGS) entry which is preliminary data.</text>
</comment>
<dbReference type="AlphaFoldDB" id="A0A8J2UKB1"/>
<dbReference type="EMBL" id="BMCG01000003">
    <property type="protein sequence ID" value="GGC06578.1"/>
    <property type="molecule type" value="Genomic_DNA"/>
</dbReference>